<evidence type="ECO:0000313" key="15">
    <source>
        <dbReference type="EMBL" id="KAH9501876.1"/>
    </source>
</evidence>
<dbReference type="PROSITE" id="PS00678">
    <property type="entry name" value="WD_REPEATS_1"/>
    <property type="match status" value="5"/>
</dbReference>
<dbReference type="GO" id="GO:0051225">
    <property type="term" value="P:spindle assembly"/>
    <property type="evidence" value="ECO:0007669"/>
    <property type="project" value="UniProtKB-ARBA"/>
</dbReference>
<dbReference type="SUPFAM" id="SSF109925">
    <property type="entry name" value="Lissencephaly-1 protein (Lis-1, PAF-AH alpha) N-terminal domain"/>
    <property type="match status" value="1"/>
</dbReference>
<keyword evidence="10 11" id="KW-0131">Cell cycle</keyword>
<feature type="repeat" description="WD" evidence="12">
    <location>
        <begin position="188"/>
        <end position="229"/>
    </location>
</feature>
<feature type="repeat" description="WD" evidence="12">
    <location>
        <begin position="347"/>
        <end position="388"/>
    </location>
</feature>
<keyword evidence="3 12" id="KW-0853">WD repeat</keyword>
<dbReference type="PROSITE" id="PS50082">
    <property type="entry name" value="WD_REPEATS_2"/>
    <property type="match status" value="7"/>
</dbReference>
<keyword evidence="9 11" id="KW-0206">Cytoskeleton</keyword>
<comment type="subcellular location">
    <subcellularLocation>
        <location evidence="11">Cytoplasm</location>
        <location evidence="11">Cytoskeleton</location>
    </subcellularLocation>
    <subcellularLocation>
        <location evidence="11">Cytoplasm</location>
        <location evidence="11">Cytoskeleton</location>
        <location evidence="11">Microtubule organizing center</location>
        <location evidence="11">Centrosome</location>
    </subcellularLocation>
    <text evidence="11">Localizes to the plus end of microtubules and to the centrosome.</text>
</comment>
<comment type="similarity">
    <text evidence="11">Belongs to the WD repeat LIS1/nudF family.</text>
</comment>
<dbReference type="GO" id="GO:0005737">
    <property type="term" value="C:cytoplasm"/>
    <property type="evidence" value="ECO:0007669"/>
    <property type="project" value="UniProtKB-UniRule"/>
</dbReference>
<protein>
    <recommendedName>
        <fullName evidence="11">Lissencephaly-1 homolog</fullName>
    </recommendedName>
</protein>
<evidence type="ECO:0000256" key="5">
    <source>
        <dbReference type="ARBA" id="ARBA00022701"/>
    </source>
</evidence>
<dbReference type="HAMAP" id="MF_03141">
    <property type="entry name" value="lis1"/>
    <property type="match status" value="1"/>
</dbReference>
<gene>
    <name evidence="15" type="primary">PAFAH1B1</name>
    <name evidence="15" type="ORF">DERF_012685</name>
    <name evidence="14" type="ORF">HUG17_8737</name>
</gene>
<sequence>MIMVLTPRQKQELEYAIADYLENNGYNDAFEAFKKDANIQKDPDKGPSGILEKKWISVARLSKKVNELEDKCRELEKEYVIGAPLRDKRSPTEWIPRPPERCTMDGHTAPITRVLFHPIFVCVVSASEDGTIKTWDYETGTYEKTLKGHTNAVQDLAFSPNGKLLASCSADLSVKLWDFQNYICIKTLYGHDHNVSSVTFVPSGDYVLSCSRDKTIKMWEISTGYCVSTFTGHREWVKMVRVNADGSLMATCSKDHTIIVWNLINANQHMNSGGGGGGSNNDIKVMLREHDHTVECISWAPNTAYKSISEAFEEKRKEIQGPYLVSGSRDNTLKLWDIGTGVCLFTFIGHDSWVRDVCWHPAGKFFISASDDKTIRVWDVVNKRLTKTLESHKHFCSCIDFHQRAPYVVSGSVDLTVKIWECR</sequence>
<dbReference type="Proteomes" id="UP000828236">
    <property type="component" value="Unassembled WGS sequence"/>
</dbReference>
<dbReference type="Pfam" id="PF00400">
    <property type="entry name" value="WD40"/>
    <property type="match status" value="7"/>
</dbReference>
<keyword evidence="6" id="KW-0677">Repeat</keyword>
<evidence type="ECO:0000256" key="3">
    <source>
        <dbReference type="ARBA" id="ARBA00022574"/>
    </source>
</evidence>
<feature type="repeat" description="WD" evidence="12">
    <location>
        <begin position="389"/>
        <end position="423"/>
    </location>
</feature>
<feature type="domain" description="PAC1-like LisH-like dimerisation" evidence="13">
    <location>
        <begin position="7"/>
        <end position="41"/>
    </location>
</feature>
<feature type="repeat" description="WD" evidence="12">
    <location>
        <begin position="230"/>
        <end position="271"/>
    </location>
</feature>
<dbReference type="OrthoDB" id="674604at2759"/>
<accession>A0A922HSP2</accession>
<reference evidence="15" key="4">
    <citation type="journal article" date="2022" name="Res Sq">
        <title>Comparative Genomics Reveals Insights into the Divergent Evolution of Astigmatic Mites and Household Pest Adaptations.</title>
        <authorList>
            <person name="Xiong Q."/>
            <person name="Wan A.T.-Y."/>
            <person name="Liu X.-Y."/>
            <person name="Fung C.S.-H."/>
            <person name="Xiao X."/>
            <person name="Malainual N."/>
            <person name="Hou J."/>
            <person name="Wang L."/>
            <person name="Wang M."/>
            <person name="Yang K."/>
            <person name="Cui Y."/>
            <person name="Leung E."/>
            <person name="Nong W."/>
            <person name="Shin S.-K."/>
            <person name="Au S."/>
            <person name="Jeong K.Y."/>
            <person name="Chew F.T."/>
            <person name="Hui J."/>
            <person name="Leung T.F."/>
            <person name="Tungtrongchitr A."/>
            <person name="Zhong N."/>
            <person name="Liu Z."/>
            <person name="Tsui S."/>
        </authorList>
    </citation>
    <scope>NUCLEOTIDE SEQUENCE</scope>
    <source>
        <strain evidence="15">Derf</strain>
        <tissue evidence="15">Whole organism</tissue>
    </source>
</reference>
<dbReference type="AlphaFoldDB" id="A0A922HSP2"/>
<dbReference type="PANTHER" id="PTHR19848">
    <property type="entry name" value="WD40 REPEAT PROTEIN"/>
    <property type="match status" value="1"/>
</dbReference>
<evidence type="ECO:0000256" key="4">
    <source>
        <dbReference type="ARBA" id="ARBA00022618"/>
    </source>
</evidence>
<keyword evidence="16" id="KW-1185">Reference proteome</keyword>
<dbReference type="InterPro" id="IPR015943">
    <property type="entry name" value="WD40/YVTN_repeat-like_dom_sf"/>
</dbReference>
<dbReference type="EMBL" id="SDOV01000008">
    <property type="protein sequence ID" value="KAH7637633.1"/>
    <property type="molecule type" value="Genomic_DNA"/>
</dbReference>
<comment type="function">
    <text evidence="11">Positively regulates the activity of the minus-end directed microtubule motor protein dynein. May enhance dynein-mediated microtubule sliding by targeting dynein to the microtubule plus end. Required for several dynein- and microtubule-dependent processes.</text>
</comment>
<feature type="repeat" description="WD" evidence="12">
    <location>
        <begin position="321"/>
        <end position="346"/>
    </location>
</feature>
<evidence type="ECO:0000313" key="14">
    <source>
        <dbReference type="EMBL" id="KAH7637633.1"/>
    </source>
</evidence>
<dbReference type="PIRSF" id="PIRSF037647">
    <property type="entry name" value="Dynein_regulator_Lis1"/>
    <property type="match status" value="1"/>
</dbReference>
<dbReference type="GO" id="GO:0051012">
    <property type="term" value="P:microtubule sliding"/>
    <property type="evidence" value="ECO:0007669"/>
    <property type="project" value="UniProtKB-UniRule"/>
</dbReference>
<dbReference type="PANTHER" id="PTHR19848:SF8">
    <property type="entry name" value="F-BOX AND WD REPEAT DOMAIN CONTAINING 7"/>
    <property type="match status" value="1"/>
</dbReference>
<dbReference type="GO" id="GO:0000132">
    <property type="term" value="P:establishment of mitotic spindle orientation"/>
    <property type="evidence" value="ECO:0007669"/>
    <property type="project" value="UniProtKB-UniRule"/>
</dbReference>
<dbReference type="CDD" id="cd00200">
    <property type="entry name" value="WD40"/>
    <property type="match status" value="1"/>
</dbReference>
<dbReference type="FunFam" id="1.20.960.30:FF:000002">
    <property type="entry name" value="Platelet-activating factor acetylhydrolase ib"/>
    <property type="match status" value="1"/>
</dbReference>
<keyword evidence="1 11" id="KW-0813">Transport</keyword>
<dbReference type="Pfam" id="PF24951">
    <property type="entry name" value="LisH_PAC1"/>
    <property type="match status" value="1"/>
</dbReference>
<dbReference type="Gene3D" id="2.130.10.10">
    <property type="entry name" value="YVTN repeat-like/Quinoprotein amine dehydrogenase"/>
    <property type="match status" value="1"/>
</dbReference>
<keyword evidence="5 11" id="KW-0493">Microtubule</keyword>
<evidence type="ECO:0000256" key="2">
    <source>
        <dbReference type="ARBA" id="ARBA00022490"/>
    </source>
</evidence>
<comment type="caution">
    <text evidence="15">The sequence shown here is derived from an EMBL/GenBank/DDBJ whole genome shotgun (WGS) entry which is preliminary data.</text>
</comment>
<dbReference type="InterPro" id="IPR037190">
    <property type="entry name" value="LIS1_N"/>
</dbReference>
<dbReference type="Gene3D" id="1.20.960.30">
    <property type="match status" value="1"/>
</dbReference>
<dbReference type="GO" id="GO:0030286">
    <property type="term" value="C:dynein complex"/>
    <property type="evidence" value="ECO:0007669"/>
    <property type="project" value="UniProtKB-ARBA"/>
</dbReference>
<evidence type="ECO:0000256" key="8">
    <source>
        <dbReference type="ARBA" id="ARBA00023054"/>
    </source>
</evidence>
<evidence type="ECO:0000256" key="7">
    <source>
        <dbReference type="ARBA" id="ARBA00022776"/>
    </source>
</evidence>
<reference evidence="14" key="2">
    <citation type="submission" date="2020-06" db="EMBL/GenBank/DDBJ databases">
        <authorList>
            <person name="Ji K."/>
            <person name="Li J."/>
        </authorList>
    </citation>
    <scope>NUCLEOTIDE SEQUENCE</scope>
    <source>
        <strain evidence="14">JKM2019</strain>
        <tissue evidence="14">Whole body</tissue>
    </source>
</reference>
<dbReference type="PROSITE" id="PS50294">
    <property type="entry name" value="WD_REPEATS_REGION"/>
    <property type="match status" value="6"/>
</dbReference>
<dbReference type="InterPro" id="IPR017252">
    <property type="entry name" value="Dynein_regulator_LIS1"/>
</dbReference>
<dbReference type="GO" id="GO:0051299">
    <property type="term" value="P:centrosome separation"/>
    <property type="evidence" value="ECO:0007669"/>
    <property type="project" value="UniProtKB-ARBA"/>
</dbReference>
<dbReference type="InterPro" id="IPR056795">
    <property type="entry name" value="PAC1-like_LisH-like_dom"/>
</dbReference>
<reference evidence="14" key="3">
    <citation type="journal article" date="2021" name="World Allergy Organ. J.">
        <title>Chromosome-level assembly of Dermatophagoides farinae genome and transcriptome reveals two novel allergens Der f 37 and Der f 39.</title>
        <authorList>
            <person name="Chen J."/>
            <person name="Cai Z."/>
            <person name="Fan D."/>
            <person name="Hu J."/>
            <person name="Hou Y."/>
            <person name="He Y."/>
            <person name="Zhang Z."/>
            <person name="Zhao Z."/>
            <person name="Gao P."/>
            <person name="Hu W."/>
            <person name="Sun J."/>
            <person name="Li J."/>
            <person name="Ji K."/>
        </authorList>
    </citation>
    <scope>NUCLEOTIDE SEQUENCE</scope>
    <source>
        <strain evidence="14">JKM2019</strain>
    </source>
</reference>
<dbReference type="GO" id="GO:0051301">
    <property type="term" value="P:cell division"/>
    <property type="evidence" value="ECO:0007669"/>
    <property type="project" value="UniProtKB-KW"/>
</dbReference>
<dbReference type="SUPFAM" id="SSF50978">
    <property type="entry name" value="WD40 repeat-like"/>
    <property type="match status" value="1"/>
</dbReference>
<keyword evidence="4 11" id="KW-0132">Cell division</keyword>
<dbReference type="Proteomes" id="UP000790347">
    <property type="component" value="Unassembled WGS sequence"/>
</dbReference>
<feature type="repeat" description="WD" evidence="12">
    <location>
        <begin position="104"/>
        <end position="145"/>
    </location>
</feature>
<evidence type="ECO:0000256" key="10">
    <source>
        <dbReference type="ARBA" id="ARBA00023306"/>
    </source>
</evidence>
<evidence type="ECO:0000259" key="13">
    <source>
        <dbReference type="Pfam" id="PF24951"/>
    </source>
</evidence>
<dbReference type="InterPro" id="IPR006594">
    <property type="entry name" value="LisH"/>
</dbReference>
<evidence type="ECO:0000256" key="11">
    <source>
        <dbReference type="HAMAP-Rule" id="MF_03141"/>
    </source>
</evidence>
<evidence type="ECO:0000256" key="1">
    <source>
        <dbReference type="ARBA" id="ARBA00022448"/>
    </source>
</evidence>
<dbReference type="GO" id="GO:0005813">
    <property type="term" value="C:centrosome"/>
    <property type="evidence" value="ECO:0007669"/>
    <property type="project" value="UniProtKB-SubCell"/>
</dbReference>
<dbReference type="SMART" id="SM00667">
    <property type="entry name" value="LisH"/>
    <property type="match status" value="1"/>
</dbReference>
<reference evidence="15" key="1">
    <citation type="submission" date="2013-05" db="EMBL/GenBank/DDBJ databases">
        <authorList>
            <person name="Yim A.K.Y."/>
            <person name="Chan T.F."/>
            <person name="Ji K.M."/>
            <person name="Liu X.Y."/>
            <person name="Zhou J.W."/>
            <person name="Li R.Q."/>
            <person name="Yang K.Y."/>
            <person name="Li J."/>
            <person name="Li M."/>
            <person name="Law P.T.W."/>
            <person name="Wu Y.L."/>
            <person name="Cai Z.L."/>
            <person name="Qin H."/>
            <person name="Bao Y."/>
            <person name="Leung R.K.K."/>
            <person name="Ng P.K.S."/>
            <person name="Zou J."/>
            <person name="Zhong X.J."/>
            <person name="Ran P.X."/>
            <person name="Zhong N.S."/>
            <person name="Liu Z.G."/>
            <person name="Tsui S.K.W."/>
        </authorList>
    </citation>
    <scope>NUCLEOTIDE SEQUENCE</scope>
    <source>
        <strain evidence="15">Derf</strain>
        <tissue evidence="15">Whole organism</tissue>
    </source>
</reference>
<dbReference type="PRINTS" id="PR00320">
    <property type="entry name" value="GPROTEINBRPT"/>
</dbReference>
<evidence type="ECO:0000313" key="16">
    <source>
        <dbReference type="Proteomes" id="UP000790347"/>
    </source>
</evidence>
<keyword evidence="7 11" id="KW-0498">Mitosis</keyword>
<dbReference type="InterPro" id="IPR020472">
    <property type="entry name" value="WD40_PAC1"/>
</dbReference>
<dbReference type="InterPro" id="IPR036322">
    <property type="entry name" value="WD40_repeat_dom_sf"/>
</dbReference>
<organism evidence="15 16">
    <name type="scientific">Dermatophagoides farinae</name>
    <name type="common">American house dust mite</name>
    <dbReference type="NCBI Taxonomy" id="6954"/>
    <lineage>
        <taxon>Eukaryota</taxon>
        <taxon>Metazoa</taxon>
        <taxon>Ecdysozoa</taxon>
        <taxon>Arthropoda</taxon>
        <taxon>Chelicerata</taxon>
        <taxon>Arachnida</taxon>
        <taxon>Acari</taxon>
        <taxon>Acariformes</taxon>
        <taxon>Sarcoptiformes</taxon>
        <taxon>Astigmata</taxon>
        <taxon>Psoroptidia</taxon>
        <taxon>Analgoidea</taxon>
        <taxon>Pyroglyphidae</taxon>
        <taxon>Dermatophagoidinae</taxon>
        <taxon>Dermatophagoides</taxon>
    </lineage>
</organism>
<dbReference type="GO" id="GO:0070840">
    <property type="term" value="F:dynein complex binding"/>
    <property type="evidence" value="ECO:0007669"/>
    <property type="project" value="UniProtKB-UniRule"/>
</dbReference>
<dbReference type="GO" id="GO:0005874">
    <property type="term" value="C:microtubule"/>
    <property type="evidence" value="ECO:0007669"/>
    <property type="project" value="UniProtKB-KW"/>
</dbReference>
<keyword evidence="2 11" id="KW-0963">Cytoplasm</keyword>
<evidence type="ECO:0000256" key="6">
    <source>
        <dbReference type="ARBA" id="ARBA00022737"/>
    </source>
</evidence>
<keyword evidence="8 11" id="KW-0175">Coiled coil</keyword>
<dbReference type="InterPro" id="IPR019775">
    <property type="entry name" value="WD40_repeat_CS"/>
</dbReference>
<proteinExistence type="inferred from homology"/>
<dbReference type="SMART" id="SM00320">
    <property type="entry name" value="WD40"/>
    <property type="match status" value="7"/>
</dbReference>
<evidence type="ECO:0000256" key="12">
    <source>
        <dbReference type="PROSITE-ProRule" id="PRU00221"/>
    </source>
</evidence>
<dbReference type="InterPro" id="IPR001680">
    <property type="entry name" value="WD40_rpt"/>
</dbReference>
<evidence type="ECO:0000256" key="9">
    <source>
        <dbReference type="ARBA" id="ARBA00023212"/>
    </source>
</evidence>
<feature type="repeat" description="WD" evidence="12">
    <location>
        <begin position="146"/>
        <end position="187"/>
    </location>
</feature>
<name>A0A922HSP2_DERFA</name>
<comment type="domain">
    <text evidence="11">Dimerization mediated by the LisH domain may be required to activate dynein.</text>
</comment>
<dbReference type="PROSITE" id="PS50896">
    <property type="entry name" value="LISH"/>
    <property type="match status" value="1"/>
</dbReference>
<dbReference type="EMBL" id="ASGP02000006">
    <property type="protein sequence ID" value="KAH9501876.1"/>
    <property type="molecule type" value="Genomic_DNA"/>
</dbReference>